<protein>
    <submittedName>
        <fullName evidence="3">Uncharacterized protein</fullName>
    </submittedName>
</protein>
<keyword evidence="2" id="KW-0812">Transmembrane</keyword>
<feature type="region of interest" description="Disordered" evidence="1">
    <location>
        <begin position="1"/>
        <end position="23"/>
    </location>
</feature>
<keyword evidence="4" id="KW-1185">Reference proteome</keyword>
<gene>
    <name evidence="3" type="ORF">SAMN04488241_1192</name>
</gene>
<reference evidence="3 4" key="1">
    <citation type="submission" date="2016-10" db="EMBL/GenBank/DDBJ databases">
        <authorList>
            <person name="de Groot N.N."/>
        </authorList>
    </citation>
    <scope>NUCLEOTIDE SEQUENCE [LARGE SCALE GENOMIC DNA]</scope>
    <source>
        <strain evidence="3 4">CGMCC 1.9113</strain>
    </source>
</reference>
<dbReference type="AlphaFoldDB" id="A0A1I5UWL5"/>
<accession>A0A1I5UWL5</accession>
<evidence type="ECO:0000313" key="4">
    <source>
        <dbReference type="Proteomes" id="UP000199586"/>
    </source>
</evidence>
<evidence type="ECO:0000313" key="3">
    <source>
        <dbReference type="EMBL" id="SFP99724.1"/>
    </source>
</evidence>
<evidence type="ECO:0000256" key="2">
    <source>
        <dbReference type="SAM" id="Phobius"/>
    </source>
</evidence>
<keyword evidence="2" id="KW-0472">Membrane</keyword>
<dbReference type="EMBL" id="FOXP01000019">
    <property type="protein sequence ID" value="SFP99724.1"/>
    <property type="molecule type" value="Genomic_DNA"/>
</dbReference>
<proteinExistence type="predicted"/>
<dbReference type="Proteomes" id="UP000199586">
    <property type="component" value="Unassembled WGS sequence"/>
</dbReference>
<organism evidence="3 4">
    <name type="scientific">Sphingomonas rubra</name>
    <dbReference type="NCBI Taxonomy" id="634430"/>
    <lineage>
        <taxon>Bacteria</taxon>
        <taxon>Pseudomonadati</taxon>
        <taxon>Pseudomonadota</taxon>
        <taxon>Alphaproteobacteria</taxon>
        <taxon>Sphingomonadales</taxon>
        <taxon>Sphingomonadaceae</taxon>
        <taxon>Sphingomonas</taxon>
    </lineage>
</organism>
<sequence>MFVDHNLWPAAPSEPTPQPKRRLSDAEEKRIGWAIVVFVLIMFAGPLAGSSVIVAAVAVWRAFVG</sequence>
<evidence type="ECO:0000256" key="1">
    <source>
        <dbReference type="SAM" id="MobiDB-lite"/>
    </source>
</evidence>
<name>A0A1I5UWL5_9SPHN</name>
<feature type="transmembrane region" description="Helical" evidence="2">
    <location>
        <begin position="31"/>
        <end position="60"/>
    </location>
</feature>
<keyword evidence="2" id="KW-1133">Transmembrane helix</keyword>